<dbReference type="Proteomes" id="UP000003136">
    <property type="component" value="Unassembled WGS sequence"/>
</dbReference>
<organism evidence="1 2">
    <name type="scientific">[Bacteroides] pectinophilus ATCC 43243</name>
    <dbReference type="NCBI Taxonomy" id="483218"/>
    <lineage>
        <taxon>Bacteria</taxon>
        <taxon>Bacillati</taxon>
        <taxon>Bacillota</taxon>
        <taxon>Clostridia</taxon>
        <taxon>Eubacteriales</taxon>
    </lineage>
</organism>
<protein>
    <submittedName>
        <fullName evidence="1">Uncharacterized protein</fullName>
    </submittedName>
</protein>
<evidence type="ECO:0000313" key="2">
    <source>
        <dbReference type="Proteomes" id="UP000003136"/>
    </source>
</evidence>
<dbReference type="EMBL" id="ABVQ01000031">
    <property type="protein sequence ID" value="EEC58810.1"/>
    <property type="molecule type" value="Genomic_DNA"/>
</dbReference>
<proteinExistence type="predicted"/>
<dbReference type="AlphaFoldDB" id="B7AN98"/>
<accession>B7AN98</accession>
<name>B7AN98_9FIRM</name>
<reference evidence="1 2" key="2">
    <citation type="submission" date="2008-11" db="EMBL/GenBank/DDBJ databases">
        <authorList>
            <person name="Fulton L."/>
            <person name="Clifton S."/>
            <person name="Fulton B."/>
            <person name="Xu J."/>
            <person name="Minx P."/>
            <person name="Pepin K.H."/>
            <person name="Johnson M."/>
            <person name="Bhonagiri V."/>
            <person name="Nash W.E."/>
            <person name="Mardis E.R."/>
            <person name="Wilson R.K."/>
        </authorList>
    </citation>
    <scope>NUCLEOTIDE SEQUENCE [LARGE SCALE GENOMIC DNA]</scope>
    <source>
        <strain evidence="1 2">ATCC 43243</strain>
    </source>
</reference>
<dbReference type="HOGENOM" id="CLU_3304939_0_0_9"/>
<keyword evidence="2" id="KW-1185">Reference proteome</keyword>
<sequence>MPPSLLLPEYRSLPFVLNHINPPFRRHKVPEESRAKCQI</sequence>
<reference evidence="1 2" key="1">
    <citation type="submission" date="2008-11" db="EMBL/GenBank/DDBJ databases">
        <title>Draft genome sequence of Bacteroides pectinophilus (ATCC 43243).</title>
        <authorList>
            <person name="Sudarsanam P."/>
            <person name="Ley R."/>
            <person name="Guruge J."/>
            <person name="Turnbaugh P.J."/>
            <person name="Mahowald M."/>
            <person name="Liep D."/>
            <person name="Gordon J."/>
        </authorList>
    </citation>
    <scope>NUCLEOTIDE SEQUENCE [LARGE SCALE GENOMIC DNA]</scope>
    <source>
        <strain evidence="1 2">ATCC 43243</strain>
    </source>
</reference>
<comment type="caution">
    <text evidence="1">The sequence shown here is derived from an EMBL/GenBank/DDBJ whole genome shotgun (WGS) entry which is preliminary data.</text>
</comment>
<dbReference type="STRING" id="483218.BACPEC_00152"/>
<gene>
    <name evidence="1" type="ORF">BACPEC_00152</name>
</gene>
<evidence type="ECO:0000313" key="1">
    <source>
        <dbReference type="EMBL" id="EEC58810.1"/>
    </source>
</evidence>